<accession>A0A3Q7TX89</accession>
<name>A0A3Q7TX89_VULVU</name>
<feature type="compositionally biased region" description="Polar residues" evidence="1">
    <location>
        <begin position="152"/>
        <end position="162"/>
    </location>
</feature>
<dbReference type="STRING" id="9627.ENSVVUP00000000831"/>
<gene>
    <name evidence="4" type="primary">MUC15</name>
</gene>
<proteinExistence type="predicted"/>
<feature type="compositionally biased region" description="Polar residues" evidence="1">
    <location>
        <begin position="224"/>
        <end position="251"/>
    </location>
</feature>
<keyword evidence="2" id="KW-0812">Transmembrane</keyword>
<dbReference type="KEGG" id="vvp:112935033"/>
<dbReference type="Proteomes" id="UP001652641">
    <property type="component" value="Chromosome 11"/>
</dbReference>
<sequence length="420" mass="45313">MLPAEKQVGQVPGALLPQRLRPAAPHSAGRTLSGSGGQSHLTHPLPPSSAGSLEPGRRLGYRGSCLETASRTWRFSLITPIQEKTTMLTSVKILLISNLFSLLLIGSHGKEILKKTTTQSVAAGLKTMENESVPLESDTNSNSDKENKETSNPKASNSSLWDPSNKHHGTTEVFNNSSTNDFSGNLRPTPMFPTDPPLIHSFVSKLPRNSSIADENPPPVSAPPNATSVMSSEKFTWPSASDTTKTPDHSSISVSILPAAPNTTTVTPMVTEPDEWLTTSNDSFIGFTPYRETTTLQPTLKFTNNSKIFSNTSDPQEENKNTGVVFGAILGAILGASLLSLVGYLLCGKRKTDSFSHRRLYDDRNEPVLRLDNAPEPYDASFGNSSYYSSTVNDSSVPAGQENARDGIPMDDIPQLRTSV</sequence>
<feature type="transmembrane region" description="Helical" evidence="2">
    <location>
        <begin position="324"/>
        <end position="347"/>
    </location>
</feature>
<keyword evidence="2" id="KW-0472">Membrane</keyword>
<dbReference type="PANTHER" id="PTHR45427">
    <property type="entry name" value="MUCIN-15"/>
    <property type="match status" value="1"/>
</dbReference>
<organism evidence="3 4">
    <name type="scientific">Vulpes vulpes</name>
    <name type="common">Red fox</name>
    <dbReference type="NCBI Taxonomy" id="9627"/>
    <lineage>
        <taxon>Eukaryota</taxon>
        <taxon>Metazoa</taxon>
        <taxon>Chordata</taxon>
        <taxon>Craniata</taxon>
        <taxon>Vertebrata</taxon>
        <taxon>Euteleostomi</taxon>
        <taxon>Mammalia</taxon>
        <taxon>Eutheria</taxon>
        <taxon>Laurasiatheria</taxon>
        <taxon>Carnivora</taxon>
        <taxon>Caniformia</taxon>
        <taxon>Canidae</taxon>
        <taxon>Vulpes</taxon>
    </lineage>
</organism>
<dbReference type="AlphaFoldDB" id="A0A3Q7TX89"/>
<dbReference type="PANTHER" id="PTHR45427:SF1">
    <property type="entry name" value="MUCIN-15"/>
    <property type="match status" value="1"/>
</dbReference>
<feature type="compositionally biased region" description="Polar residues" evidence="1">
    <location>
        <begin position="172"/>
        <end position="183"/>
    </location>
</feature>
<dbReference type="OMA" id="PDEWLTT"/>
<dbReference type="GeneID" id="112935033"/>
<protein>
    <submittedName>
        <fullName evidence="4">Mucin-15</fullName>
    </submittedName>
</protein>
<dbReference type="CTD" id="143662"/>
<dbReference type="Pfam" id="PF15672">
    <property type="entry name" value="Mucin15"/>
    <property type="match status" value="1"/>
</dbReference>
<reference evidence="4" key="2">
    <citation type="submission" date="2025-08" db="UniProtKB">
        <authorList>
            <consortium name="RefSeq"/>
        </authorList>
    </citation>
    <scope>IDENTIFICATION</scope>
    <source>
        <tissue evidence="4">Cell line</tissue>
    </source>
</reference>
<feature type="region of interest" description="Disordered" evidence="1">
    <location>
        <begin position="391"/>
        <end position="420"/>
    </location>
</feature>
<dbReference type="InterPro" id="IPR031371">
    <property type="entry name" value="Mucin-15"/>
</dbReference>
<evidence type="ECO:0000313" key="4">
    <source>
        <dbReference type="RefSeq" id="XP_025874398.2"/>
    </source>
</evidence>
<reference key="1">
    <citation type="submission" date="2019-01" db="UniProtKB">
        <authorList>
            <consortium name="RefSeq"/>
        </authorList>
    </citation>
    <scope>IDENTIFICATION</scope>
</reference>
<dbReference type="RefSeq" id="XP_025874398.2">
    <property type="nucleotide sequence ID" value="XM_026018613.2"/>
</dbReference>
<feature type="region of interest" description="Disordered" evidence="1">
    <location>
        <begin position="209"/>
        <end position="251"/>
    </location>
</feature>
<evidence type="ECO:0000313" key="3">
    <source>
        <dbReference type="Proteomes" id="UP001652641"/>
    </source>
</evidence>
<feature type="region of interest" description="Disordered" evidence="1">
    <location>
        <begin position="1"/>
        <end position="57"/>
    </location>
</feature>
<feature type="region of interest" description="Disordered" evidence="1">
    <location>
        <begin position="125"/>
        <end position="192"/>
    </location>
</feature>
<evidence type="ECO:0000256" key="2">
    <source>
        <dbReference type="SAM" id="Phobius"/>
    </source>
</evidence>
<keyword evidence="3" id="KW-1185">Reference proteome</keyword>
<keyword evidence="2" id="KW-1133">Transmembrane helix</keyword>
<evidence type="ECO:0000256" key="1">
    <source>
        <dbReference type="SAM" id="MobiDB-lite"/>
    </source>
</evidence>
<feature type="compositionally biased region" description="Polar residues" evidence="1">
    <location>
        <begin position="30"/>
        <end position="41"/>
    </location>
</feature>